<proteinExistence type="predicted"/>
<sequence length="72" mass="8252">MVSNDAWPDSLCNFNLSIFLQTNVFVTLLLVGLHGPSLAQLTPSHPDWERFTKRTYVAGNDTLRYRLLYPLN</sequence>
<organism evidence="1 2">
    <name type="scientific">Spirosoma oryzae</name>
    <dbReference type="NCBI Taxonomy" id="1469603"/>
    <lineage>
        <taxon>Bacteria</taxon>
        <taxon>Pseudomonadati</taxon>
        <taxon>Bacteroidota</taxon>
        <taxon>Cytophagia</taxon>
        <taxon>Cytophagales</taxon>
        <taxon>Cytophagaceae</taxon>
        <taxon>Spirosoma</taxon>
    </lineage>
</organism>
<evidence type="ECO:0000313" key="2">
    <source>
        <dbReference type="Proteomes" id="UP000238375"/>
    </source>
</evidence>
<gene>
    <name evidence="1" type="ORF">CLV58_113113</name>
</gene>
<accession>A0A2T0SRD8</accession>
<protein>
    <submittedName>
        <fullName evidence="1">Uncharacterized protein</fullName>
    </submittedName>
</protein>
<name>A0A2T0SRD8_9BACT</name>
<dbReference type="EMBL" id="PVTE01000013">
    <property type="protein sequence ID" value="PRY35982.1"/>
    <property type="molecule type" value="Genomic_DNA"/>
</dbReference>
<comment type="caution">
    <text evidence="1">The sequence shown here is derived from an EMBL/GenBank/DDBJ whole genome shotgun (WGS) entry which is preliminary data.</text>
</comment>
<dbReference type="AlphaFoldDB" id="A0A2T0SRD8"/>
<evidence type="ECO:0000313" key="1">
    <source>
        <dbReference type="EMBL" id="PRY35982.1"/>
    </source>
</evidence>
<dbReference type="Proteomes" id="UP000238375">
    <property type="component" value="Unassembled WGS sequence"/>
</dbReference>
<keyword evidence="2" id="KW-1185">Reference proteome</keyword>
<reference evidence="1 2" key="1">
    <citation type="submission" date="2018-03" db="EMBL/GenBank/DDBJ databases">
        <title>Genomic Encyclopedia of Archaeal and Bacterial Type Strains, Phase II (KMG-II): from individual species to whole genera.</title>
        <authorList>
            <person name="Goeker M."/>
        </authorList>
    </citation>
    <scope>NUCLEOTIDE SEQUENCE [LARGE SCALE GENOMIC DNA]</scope>
    <source>
        <strain evidence="1 2">DSM 28354</strain>
    </source>
</reference>